<protein>
    <submittedName>
        <fullName evidence="1">Uncharacterized protein</fullName>
    </submittedName>
</protein>
<dbReference type="EMBL" id="AJVK01003762">
    <property type="status" value="NOT_ANNOTATED_CDS"/>
    <property type="molecule type" value="Genomic_DNA"/>
</dbReference>
<evidence type="ECO:0000313" key="2">
    <source>
        <dbReference type="Proteomes" id="UP000092462"/>
    </source>
</evidence>
<evidence type="ECO:0000313" key="1">
    <source>
        <dbReference type="EnsemblMetazoa" id="PPAI003292-PA"/>
    </source>
</evidence>
<dbReference type="VEuPathDB" id="VectorBase:PPAI003292"/>
<proteinExistence type="predicted"/>
<name>A0A1B0GMU5_PHLPP</name>
<organism evidence="1 2">
    <name type="scientific">Phlebotomus papatasi</name>
    <name type="common">Sandfly</name>
    <dbReference type="NCBI Taxonomy" id="29031"/>
    <lineage>
        <taxon>Eukaryota</taxon>
        <taxon>Metazoa</taxon>
        <taxon>Ecdysozoa</taxon>
        <taxon>Arthropoda</taxon>
        <taxon>Hexapoda</taxon>
        <taxon>Insecta</taxon>
        <taxon>Pterygota</taxon>
        <taxon>Neoptera</taxon>
        <taxon>Endopterygota</taxon>
        <taxon>Diptera</taxon>
        <taxon>Nematocera</taxon>
        <taxon>Psychodoidea</taxon>
        <taxon>Psychodidae</taxon>
        <taxon>Phlebotomus</taxon>
        <taxon>Phlebotomus</taxon>
    </lineage>
</organism>
<keyword evidence="2" id="KW-1185">Reference proteome</keyword>
<reference evidence="1" key="1">
    <citation type="submission" date="2022-08" db="UniProtKB">
        <authorList>
            <consortium name="EnsemblMetazoa"/>
        </authorList>
    </citation>
    <scope>IDENTIFICATION</scope>
    <source>
        <strain evidence="1">Israel</strain>
    </source>
</reference>
<sequence length="155" mass="17782">MFNKFKNNLRKYKQAVQNKKLSVLSSSSLSSTAEEAVRDISDLLMENVEWLKSHCDPWDEVISKWKATSVWRVESIKKDSESSLASILDAWPGFKDPRGFDLVDIDFETMFPQVEESPSEKFAQLKKKLIPLFGMEIKDKYSKGLLKKLGDSNTN</sequence>
<dbReference type="VEuPathDB" id="VectorBase:PPAPM1_011925"/>
<dbReference type="EnsemblMetazoa" id="PPAI003292-RA">
    <property type="protein sequence ID" value="PPAI003292-PA"/>
    <property type="gene ID" value="PPAI003292"/>
</dbReference>
<dbReference type="AlphaFoldDB" id="A0A1B0GMU5"/>
<dbReference type="Proteomes" id="UP000092462">
    <property type="component" value="Unassembled WGS sequence"/>
</dbReference>
<accession>A0A1B0GMU5</accession>